<dbReference type="PANTHER" id="PTHR31605:SF0">
    <property type="entry name" value="GLYCEROL-3-PHOSPHATE O-ACYLTRANSFERASE 1"/>
    <property type="match status" value="1"/>
</dbReference>
<keyword evidence="1" id="KW-0472">Membrane</keyword>
<feature type="transmembrane region" description="Helical" evidence="1">
    <location>
        <begin position="416"/>
        <end position="436"/>
    </location>
</feature>
<evidence type="ECO:0000313" key="3">
    <source>
        <dbReference type="EMBL" id="ORX53972.1"/>
    </source>
</evidence>
<evidence type="ECO:0000313" key="4">
    <source>
        <dbReference type="Proteomes" id="UP000242146"/>
    </source>
</evidence>
<dbReference type="PANTHER" id="PTHR31605">
    <property type="entry name" value="GLYCEROL-3-PHOSPHATE O-ACYLTRANSFERASE 1"/>
    <property type="match status" value="1"/>
</dbReference>
<sequence>MAQSSFKRHIIGPVAKLLNAIPVVRPQDLTFQIKGTLILGEEPDILVGQDTTFTQQVGPRDLLALSKTSKVEVLEVISDTKLRLKAPIDQEAQDLLTAPVTAKVTPHIDQSTLYTKVHERLDEGGCIVIFPEGGSHDQSQLLPLKAGFAIMALSAMAENDHLNVKIVPVGKLPPTGLNYFHPHRFRSRVVVSYGSAITVQRDLVDKYKQGGPAKREAIAQLLDEGHEGLKAVTTNAPDYDTLMILAAARRLYKPAATRKLRIDQVVDLNRRFLLGYRYFKDDPQCKELASKVKAYNNQLKYFGMHDHQVSRTESSLFSAAPILISRLVRLVILAILGFPALILNAPMMLVVRMISLKKQKEALAGSSVKVAARDVLASWKVIVALVVFPLLYGSYSVLLMLYLWRLRGLGLKATLGWGALSFAIQPFFAYAGVRLVETGLELLKSLKPLMMAVLDPDAASSLRTMREHLSEDVTQFVNAHGPEVFSSDFDPHRYDHLEERKKAAEAWQWRGLFQHNKAELIQHWFDDSALFHFHSHSSSEDTDDDLHH</sequence>
<proteinExistence type="predicted"/>
<dbReference type="InterPro" id="IPR052744">
    <property type="entry name" value="GPAT/DAPAT"/>
</dbReference>
<accession>A0A1X2GHI6</accession>
<feature type="domain" description="Phospholipid/glycerol acyltransferase" evidence="2">
    <location>
        <begin position="112"/>
        <end position="169"/>
    </location>
</feature>
<dbReference type="EMBL" id="MCGT01000014">
    <property type="protein sequence ID" value="ORX53972.1"/>
    <property type="molecule type" value="Genomic_DNA"/>
</dbReference>
<dbReference type="InterPro" id="IPR002123">
    <property type="entry name" value="Plipid/glycerol_acylTrfase"/>
</dbReference>
<dbReference type="OrthoDB" id="2427554at2759"/>
<organism evidence="3 4">
    <name type="scientific">Hesseltinella vesiculosa</name>
    <dbReference type="NCBI Taxonomy" id="101127"/>
    <lineage>
        <taxon>Eukaryota</taxon>
        <taxon>Fungi</taxon>
        <taxon>Fungi incertae sedis</taxon>
        <taxon>Mucoromycota</taxon>
        <taxon>Mucoromycotina</taxon>
        <taxon>Mucoromycetes</taxon>
        <taxon>Mucorales</taxon>
        <taxon>Cunninghamellaceae</taxon>
        <taxon>Hesseltinella</taxon>
    </lineage>
</organism>
<feature type="transmembrane region" description="Helical" evidence="1">
    <location>
        <begin position="381"/>
        <end position="404"/>
    </location>
</feature>
<keyword evidence="1" id="KW-1133">Transmembrane helix</keyword>
<dbReference type="GO" id="GO:0004366">
    <property type="term" value="F:glycerol-3-phosphate O-acyltransferase activity"/>
    <property type="evidence" value="ECO:0007669"/>
    <property type="project" value="TreeGrafter"/>
</dbReference>
<keyword evidence="1" id="KW-0812">Transmembrane</keyword>
<dbReference type="STRING" id="101127.A0A1X2GHI6"/>
<dbReference type="GO" id="GO:0016287">
    <property type="term" value="F:glycerone-phosphate O-acyltransferase activity"/>
    <property type="evidence" value="ECO:0007669"/>
    <property type="project" value="TreeGrafter"/>
</dbReference>
<protein>
    <recommendedName>
        <fullName evidence="2">Phospholipid/glycerol acyltransferase domain-containing protein</fullName>
    </recommendedName>
</protein>
<evidence type="ECO:0000256" key="1">
    <source>
        <dbReference type="SAM" id="Phobius"/>
    </source>
</evidence>
<evidence type="ECO:0000259" key="2">
    <source>
        <dbReference type="Pfam" id="PF01553"/>
    </source>
</evidence>
<name>A0A1X2GHI6_9FUNG</name>
<dbReference type="Pfam" id="PF01553">
    <property type="entry name" value="Acyltransferase"/>
    <property type="match status" value="1"/>
</dbReference>
<dbReference type="SUPFAM" id="SSF69593">
    <property type="entry name" value="Glycerol-3-phosphate (1)-acyltransferase"/>
    <property type="match status" value="1"/>
</dbReference>
<reference evidence="3 4" key="1">
    <citation type="submission" date="2016-07" db="EMBL/GenBank/DDBJ databases">
        <title>Pervasive Adenine N6-methylation of Active Genes in Fungi.</title>
        <authorList>
            <consortium name="DOE Joint Genome Institute"/>
            <person name="Mondo S.J."/>
            <person name="Dannebaum R.O."/>
            <person name="Kuo R.C."/>
            <person name="Labutti K."/>
            <person name="Haridas S."/>
            <person name="Kuo A."/>
            <person name="Salamov A."/>
            <person name="Ahrendt S.R."/>
            <person name="Lipzen A."/>
            <person name="Sullivan W."/>
            <person name="Andreopoulos W.B."/>
            <person name="Clum A."/>
            <person name="Lindquist E."/>
            <person name="Daum C."/>
            <person name="Ramamoorthy G.K."/>
            <person name="Gryganskyi A."/>
            <person name="Culley D."/>
            <person name="Magnuson J.K."/>
            <person name="James T.Y."/>
            <person name="O'Malley M.A."/>
            <person name="Stajich J.E."/>
            <person name="Spatafora J.W."/>
            <person name="Visel A."/>
            <person name="Grigoriev I.V."/>
        </authorList>
    </citation>
    <scope>NUCLEOTIDE SEQUENCE [LARGE SCALE GENOMIC DNA]</scope>
    <source>
        <strain evidence="3 4">NRRL 3301</strain>
    </source>
</reference>
<dbReference type="GO" id="GO:0008654">
    <property type="term" value="P:phospholipid biosynthetic process"/>
    <property type="evidence" value="ECO:0007669"/>
    <property type="project" value="TreeGrafter"/>
</dbReference>
<feature type="transmembrane region" description="Helical" evidence="1">
    <location>
        <begin position="327"/>
        <end position="351"/>
    </location>
</feature>
<dbReference type="AlphaFoldDB" id="A0A1X2GHI6"/>
<keyword evidence="4" id="KW-1185">Reference proteome</keyword>
<gene>
    <name evidence="3" type="ORF">DM01DRAFT_266312</name>
</gene>
<comment type="caution">
    <text evidence="3">The sequence shown here is derived from an EMBL/GenBank/DDBJ whole genome shotgun (WGS) entry which is preliminary data.</text>
</comment>
<dbReference type="Proteomes" id="UP000242146">
    <property type="component" value="Unassembled WGS sequence"/>
</dbReference>